<protein>
    <recommendedName>
        <fullName evidence="4">Retrotransposon gag domain-containing protein</fullName>
    </recommendedName>
</protein>
<dbReference type="PANTHER" id="PTHR33223:SF3">
    <property type="match status" value="1"/>
</dbReference>
<dbReference type="Proteomes" id="UP000233551">
    <property type="component" value="Unassembled WGS sequence"/>
</dbReference>
<dbReference type="EMBL" id="PGOL01000523">
    <property type="protein sequence ID" value="PKI69053.1"/>
    <property type="molecule type" value="Genomic_DNA"/>
</dbReference>
<evidence type="ECO:0000313" key="2">
    <source>
        <dbReference type="EMBL" id="PKI69053.1"/>
    </source>
</evidence>
<comment type="caution">
    <text evidence="2">The sequence shown here is derived from an EMBL/GenBank/DDBJ whole genome shotgun (WGS) entry which is preliminary data.</text>
</comment>
<feature type="region of interest" description="Disordered" evidence="1">
    <location>
        <begin position="30"/>
        <end position="58"/>
    </location>
</feature>
<proteinExistence type="predicted"/>
<evidence type="ECO:0008006" key="4">
    <source>
        <dbReference type="Google" id="ProtNLM"/>
    </source>
</evidence>
<evidence type="ECO:0000313" key="3">
    <source>
        <dbReference type="Proteomes" id="UP000233551"/>
    </source>
</evidence>
<keyword evidence="3" id="KW-1185">Reference proteome</keyword>
<dbReference type="PANTHER" id="PTHR33223">
    <property type="entry name" value="CCHC-TYPE DOMAIN-CONTAINING PROTEIN"/>
    <property type="match status" value="1"/>
</dbReference>
<dbReference type="AlphaFoldDB" id="A0A2I0KLG1"/>
<sequence length="233" mass="26786">MPRSSRTGEIIFDPEIEKIVRANRRAKRLADKLVEPTSSSSDNESEEEQELTPTTMARERTWRELAAPDLNQQPLYITYPEIEAAFELKSGLIHLLPTFHGLSREDPHRHLKEFHTVCSTMKPRWVIEDHIKMRAFPFSLADKAIDWLYYLPSRSIATWNDLKRQCIEKFFPASGLGTIIKKSVPFNNSRARHYMNIGSGLINSTRAAPITKSHTSSCSNISIRVCSLWIEPY</sequence>
<dbReference type="STRING" id="22663.A0A2I0KLG1"/>
<organism evidence="2 3">
    <name type="scientific">Punica granatum</name>
    <name type="common">Pomegranate</name>
    <dbReference type="NCBI Taxonomy" id="22663"/>
    <lineage>
        <taxon>Eukaryota</taxon>
        <taxon>Viridiplantae</taxon>
        <taxon>Streptophyta</taxon>
        <taxon>Embryophyta</taxon>
        <taxon>Tracheophyta</taxon>
        <taxon>Spermatophyta</taxon>
        <taxon>Magnoliopsida</taxon>
        <taxon>eudicotyledons</taxon>
        <taxon>Gunneridae</taxon>
        <taxon>Pentapetalae</taxon>
        <taxon>rosids</taxon>
        <taxon>malvids</taxon>
        <taxon>Myrtales</taxon>
        <taxon>Lythraceae</taxon>
        <taxon>Punica</taxon>
    </lineage>
</organism>
<accession>A0A2I0KLG1</accession>
<evidence type="ECO:0000256" key="1">
    <source>
        <dbReference type="SAM" id="MobiDB-lite"/>
    </source>
</evidence>
<gene>
    <name evidence="2" type="ORF">CRG98_010522</name>
</gene>
<name>A0A2I0KLG1_PUNGR</name>
<reference evidence="2 3" key="1">
    <citation type="submission" date="2017-11" db="EMBL/GenBank/DDBJ databases">
        <title>De-novo sequencing of pomegranate (Punica granatum L.) genome.</title>
        <authorList>
            <person name="Akparov Z."/>
            <person name="Amiraslanov A."/>
            <person name="Hajiyeva S."/>
            <person name="Abbasov M."/>
            <person name="Kaur K."/>
            <person name="Hamwieh A."/>
            <person name="Solovyev V."/>
            <person name="Salamov A."/>
            <person name="Braich B."/>
            <person name="Kosarev P."/>
            <person name="Mahmoud A."/>
            <person name="Hajiyev E."/>
            <person name="Babayeva S."/>
            <person name="Izzatullayeva V."/>
            <person name="Mammadov A."/>
            <person name="Mammadov A."/>
            <person name="Sharifova S."/>
            <person name="Ojaghi J."/>
            <person name="Eynullazada K."/>
            <person name="Bayramov B."/>
            <person name="Abdulazimova A."/>
            <person name="Shahmuradov I."/>
        </authorList>
    </citation>
    <scope>NUCLEOTIDE SEQUENCE [LARGE SCALE GENOMIC DNA]</scope>
    <source>
        <strain evidence="3">cv. AG2017</strain>
        <tissue evidence="2">Leaf</tissue>
    </source>
</reference>